<dbReference type="Pfam" id="PF20431">
    <property type="entry name" value="E_motif"/>
    <property type="match status" value="1"/>
</dbReference>
<name>A0A2Z7CXI5_9LAMI</name>
<dbReference type="PANTHER" id="PTHR47926:SF357">
    <property type="entry name" value="PENTATRICOPEPTIDE REPEAT-CONTAINING PROTEIN"/>
    <property type="match status" value="1"/>
</dbReference>
<dbReference type="GO" id="GO:0009451">
    <property type="term" value="P:RNA modification"/>
    <property type="evidence" value="ECO:0007669"/>
    <property type="project" value="InterPro"/>
</dbReference>
<dbReference type="OrthoDB" id="185373at2759"/>
<keyword evidence="4" id="KW-1185">Reference proteome</keyword>
<organism evidence="3 4">
    <name type="scientific">Dorcoceras hygrometricum</name>
    <dbReference type="NCBI Taxonomy" id="472368"/>
    <lineage>
        <taxon>Eukaryota</taxon>
        <taxon>Viridiplantae</taxon>
        <taxon>Streptophyta</taxon>
        <taxon>Embryophyta</taxon>
        <taxon>Tracheophyta</taxon>
        <taxon>Spermatophyta</taxon>
        <taxon>Magnoliopsida</taxon>
        <taxon>eudicotyledons</taxon>
        <taxon>Gunneridae</taxon>
        <taxon>Pentapetalae</taxon>
        <taxon>asterids</taxon>
        <taxon>lamiids</taxon>
        <taxon>Lamiales</taxon>
        <taxon>Gesneriaceae</taxon>
        <taxon>Didymocarpoideae</taxon>
        <taxon>Trichosporeae</taxon>
        <taxon>Loxocarpinae</taxon>
        <taxon>Dorcoceras</taxon>
    </lineage>
</organism>
<dbReference type="Pfam" id="PF13041">
    <property type="entry name" value="PPR_2"/>
    <property type="match status" value="2"/>
</dbReference>
<proteinExistence type="predicted"/>
<dbReference type="NCBIfam" id="TIGR00756">
    <property type="entry name" value="PPR"/>
    <property type="match status" value="3"/>
</dbReference>
<dbReference type="Proteomes" id="UP000250235">
    <property type="component" value="Unassembled WGS sequence"/>
</dbReference>
<dbReference type="InterPro" id="IPR046848">
    <property type="entry name" value="E_motif"/>
</dbReference>
<dbReference type="SUPFAM" id="SSF48452">
    <property type="entry name" value="TPR-like"/>
    <property type="match status" value="1"/>
</dbReference>
<dbReference type="InterPro" id="IPR002885">
    <property type="entry name" value="PPR_rpt"/>
</dbReference>
<sequence length="506" mass="56974">MKLAACSRHNPLTNSKYQRKFFVQAAEYINQQNESLDPNPGAYHLLDEMRKRDVASETALIRHLVKQNLHKDAFLWFANILHLNIRPNEHIFGALIHSSVPLKYLHLGKQIQGFSVKVGLDSNVYVGSAIVDLYVKLGSIEDAQRAFLDTHRPNVVSYTTLIRGYIKQGRFDEAVEIFQSMPERNEVSWNTMISGCSQTGRNEEAVNFFVEMLRVGELPTQFTYPCAVIAAANMGSLGMGRSIHACAVKFLDKFSLFLANSLISFYAKCGSMEDSLLVFNRILEKNVVSWNALICGYAQNGQGNDAIEIFMKMKLMGFQPNSVTLLCLLLACDHVGLVDKGYEYFKEAKDDPSLIKAEHYACMIDLLSRSGRFQEAEIFLHDLPFDPGTGFWKALLGGCQIHSNLKLGEVAARKILELETGDVSSYVMLSNAHSAAGRWHSVVKIRQEMREKGLNRIPGSSWVDIKSKIQVFVTGDTRHDCKDEIYMCLGIFLEHAMDWHESSLVP</sequence>
<evidence type="ECO:0000313" key="4">
    <source>
        <dbReference type="Proteomes" id="UP000250235"/>
    </source>
</evidence>
<evidence type="ECO:0000313" key="3">
    <source>
        <dbReference type="EMBL" id="KZV51780.1"/>
    </source>
</evidence>
<dbReference type="Pfam" id="PF12854">
    <property type="entry name" value="PPR_1"/>
    <property type="match status" value="1"/>
</dbReference>
<dbReference type="EMBL" id="KQ991570">
    <property type="protein sequence ID" value="KZV51780.1"/>
    <property type="molecule type" value="Genomic_DNA"/>
</dbReference>
<reference evidence="3 4" key="1">
    <citation type="journal article" date="2015" name="Proc. Natl. Acad. Sci. U.S.A.">
        <title>The resurrection genome of Boea hygrometrica: A blueprint for survival of dehydration.</title>
        <authorList>
            <person name="Xiao L."/>
            <person name="Yang G."/>
            <person name="Zhang L."/>
            <person name="Yang X."/>
            <person name="Zhao S."/>
            <person name="Ji Z."/>
            <person name="Zhou Q."/>
            <person name="Hu M."/>
            <person name="Wang Y."/>
            <person name="Chen M."/>
            <person name="Xu Y."/>
            <person name="Jin H."/>
            <person name="Xiao X."/>
            <person name="Hu G."/>
            <person name="Bao F."/>
            <person name="Hu Y."/>
            <person name="Wan P."/>
            <person name="Li L."/>
            <person name="Deng X."/>
            <person name="Kuang T."/>
            <person name="Xiang C."/>
            <person name="Zhu J.K."/>
            <person name="Oliver M.J."/>
            <person name="He Y."/>
        </authorList>
    </citation>
    <scope>NUCLEOTIDE SEQUENCE [LARGE SCALE GENOMIC DNA]</scope>
    <source>
        <strain evidence="4">cv. XS01</strain>
    </source>
</reference>
<protein>
    <submittedName>
        <fullName evidence="3">Pentatricopeptide repeat-containing protein mitochondrial-like</fullName>
    </submittedName>
</protein>
<dbReference type="AlphaFoldDB" id="A0A2Z7CXI5"/>
<keyword evidence="1" id="KW-0677">Repeat</keyword>
<dbReference type="PANTHER" id="PTHR47926">
    <property type="entry name" value="PENTATRICOPEPTIDE REPEAT-CONTAINING PROTEIN"/>
    <property type="match status" value="1"/>
</dbReference>
<dbReference type="FunFam" id="1.25.40.10:FF:000442">
    <property type="entry name" value="Pentatricopeptide repeat-containing protein At3g49710"/>
    <property type="match status" value="1"/>
</dbReference>
<dbReference type="Pfam" id="PF01535">
    <property type="entry name" value="PPR"/>
    <property type="match status" value="1"/>
</dbReference>
<feature type="repeat" description="PPR" evidence="2">
    <location>
        <begin position="154"/>
        <end position="188"/>
    </location>
</feature>
<dbReference type="InterPro" id="IPR011990">
    <property type="entry name" value="TPR-like_helical_dom_sf"/>
</dbReference>
<dbReference type="GO" id="GO:0003723">
    <property type="term" value="F:RNA binding"/>
    <property type="evidence" value="ECO:0007669"/>
    <property type="project" value="InterPro"/>
</dbReference>
<accession>A0A2Z7CXI5</accession>
<dbReference type="Gene3D" id="1.25.40.10">
    <property type="entry name" value="Tetratricopeptide repeat domain"/>
    <property type="match status" value="4"/>
</dbReference>
<evidence type="ECO:0000256" key="1">
    <source>
        <dbReference type="ARBA" id="ARBA00022737"/>
    </source>
</evidence>
<dbReference type="PROSITE" id="PS51375">
    <property type="entry name" value="PPR"/>
    <property type="match status" value="4"/>
</dbReference>
<feature type="repeat" description="PPR" evidence="2">
    <location>
        <begin position="422"/>
        <end position="456"/>
    </location>
</feature>
<dbReference type="InterPro" id="IPR046960">
    <property type="entry name" value="PPR_At4g14850-like_plant"/>
</dbReference>
<feature type="repeat" description="PPR" evidence="2">
    <location>
        <begin position="286"/>
        <end position="320"/>
    </location>
</feature>
<gene>
    <name evidence="3" type="ORF">F511_11468</name>
</gene>
<evidence type="ECO:0000256" key="2">
    <source>
        <dbReference type="PROSITE-ProRule" id="PRU00708"/>
    </source>
</evidence>
<feature type="repeat" description="PPR" evidence="2">
    <location>
        <begin position="189"/>
        <end position="219"/>
    </location>
</feature>
<dbReference type="FunFam" id="1.25.40.10:FF:000090">
    <property type="entry name" value="Pentatricopeptide repeat-containing protein, chloroplastic"/>
    <property type="match status" value="1"/>
</dbReference>